<keyword evidence="4" id="KW-0337">GPI-anchor biosynthesis</keyword>
<feature type="transmembrane region" description="Helical" evidence="8">
    <location>
        <begin position="77"/>
        <end position="95"/>
    </location>
</feature>
<evidence type="ECO:0000256" key="7">
    <source>
        <dbReference type="ARBA" id="ARBA00023136"/>
    </source>
</evidence>
<evidence type="ECO:0000256" key="4">
    <source>
        <dbReference type="ARBA" id="ARBA00022502"/>
    </source>
</evidence>
<comment type="pathway">
    <text evidence="2">Glycolipid biosynthesis; glycosylphosphatidylinositol-anchor biosynthesis.</text>
</comment>
<dbReference type="PANTHER" id="PTHR12982">
    <property type="entry name" value="PHOSPHATIDYLINOSITOL GLYCAN, CLASS C"/>
    <property type="match status" value="1"/>
</dbReference>
<evidence type="ECO:0000256" key="5">
    <source>
        <dbReference type="ARBA" id="ARBA00022692"/>
    </source>
</evidence>
<evidence type="ECO:0000313" key="10">
    <source>
        <dbReference type="Proteomes" id="UP000717515"/>
    </source>
</evidence>
<comment type="similarity">
    <text evidence="3">Belongs to the PIGC family.</text>
</comment>
<comment type="subcellular location">
    <subcellularLocation>
        <location evidence="1">Membrane</location>
        <topology evidence="1">Multi-pass membrane protein</topology>
    </subcellularLocation>
</comment>
<feature type="transmembrane region" description="Helical" evidence="8">
    <location>
        <begin position="43"/>
        <end position="71"/>
    </location>
</feature>
<accession>A0A9P8CVQ6</accession>
<gene>
    <name evidence="9" type="ORF">KVV02_002071</name>
</gene>
<dbReference type="PIRSF" id="PIRSF016104">
    <property type="entry name" value="GPI2"/>
    <property type="match status" value="1"/>
</dbReference>
<dbReference type="Proteomes" id="UP000717515">
    <property type="component" value="Unassembled WGS sequence"/>
</dbReference>
<dbReference type="AlphaFoldDB" id="A0A9P8CVQ6"/>
<feature type="transmembrane region" description="Helical" evidence="8">
    <location>
        <begin position="246"/>
        <end position="268"/>
    </location>
</feature>
<dbReference type="Pfam" id="PF06432">
    <property type="entry name" value="GPI2"/>
    <property type="match status" value="1"/>
</dbReference>
<keyword evidence="7 8" id="KW-0472">Membrane</keyword>
<dbReference type="InterPro" id="IPR009450">
    <property type="entry name" value="Plno_GlcNAc_GPI2"/>
</dbReference>
<dbReference type="GO" id="GO:0006506">
    <property type="term" value="P:GPI anchor biosynthetic process"/>
    <property type="evidence" value="ECO:0007669"/>
    <property type="project" value="UniProtKB-KW"/>
</dbReference>
<dbReference type="GO" id="GO:0000506">
    <property type="term" value="C:glycosylphosphatidylinositol-N-acetylglucosaminyltransferase (GPI-GnT) complex"/>
    <property type="evidence" value="ECO:0007669"/>
    <property type="project" value="TreeGrafter"/>
</dbReference>
<sequence length="298" mass="33880">MSSPRRAPWRKLLYVKQDYPDNHVDSTFLEDLQKNANIRHYEYWPVVLESVMITQHISSIVIFVAVFKFLYQKQLSPHDLLGLGTAGTALGYIFLDRTNSILAPSSNYQRRKVFKGATIIFLTLLVLTPILQTLTLDTTEDTVWALSAFLFLVNLAFHDFDSDSRVNIRHPGSLSTNAAIFASAVLASKLATHMHVFGLLVFAVQWFALFPMVRRQVKIISIRLSVVMTVVLVCSATKLLSPISSAIVVVYLSGMVFVTFVCPFWLIWIQRYKNKIHGPWDEARPKIQRTHTATSHRV</sequence>
<feature type="transmembrane region" description="Helical" evidence="8">
    <location>
        <begin position="220"/>
        <end position="240"/>
    </location>
</feature>
<dbReference type="EMBL" id="JAIFTL010000339">
    <property type="protein sequence ID" value="KAG9320019.1"/>
    <property type="molecule type" value="Genomic_DNA"/>
</dbReference>
<organism evidence="9 10">
    <name type="scientific">Mortierella alpina</name>
    <name type="common">Oleaginous fungus</name>
    <name type="synonym">Mortierella renispora</name>
    <dbReference type="NCBI Taxonomy" id="64518"/>
    <lineage>
        <taxon>Eukaryota</taxon>
        <taxon>Fungi</taxon>
        <taxon>Fungi incertae sedis</taxon>
        <taxon>Mucoromycota</taxon>
        <taxon>Mortierellomycotina</taxon>
        <taxon>Mortierellomycetes</taxon>
        <taxon>Mortierellales</taxon>
        <taxon>Mortierellaceae</taxon>
        <taxon>Mortierella</taxon>
    </lineage>
</organism>
<evidence type="ECO:0000256" key="8">
    <source>
        <dbReference type="SAM" id="Phobius"/>
    </source>
</evidence>
<evidence type="ECO:0000256" key="1">
    <source>
        <dbReference type="ARBA" id="ARBA00004141"/>
    </source>
</evidence>
<comment type="caution">
    <text evidence="9">The sequence shown here is derived from an EMBL/GenBank/DDBJ whole genome shotgun (WGS) entry which is preliminary data.</text>
</comment>
<proteinExistence type="inferred from homology"/>
<feature type="transmembrane region" description="Helical" evidence="8">
    <location>
        <begin position="196"/>
        <end position="213"/>
    </location>
</feature>
<evidence type="ECO:0008006" key="11">
    <source>
        <dbReference type="Google" id="ProtNLM"/>
    </source>
</evidence>
<evidence type="ECO:0000256" key="6">
    <source>
        <dbReference type="ARBA" id="ARBA00022989"/>
    </source>
</evidence>
<evidence type="ECO:0000256" key="2">
    <source>
        <dbReference type="ARBA" id="ARBA00004687"/>
    </source>
</evidence>
<keyword evidence="5 8" id="KW-0812">Transmembrane</keyword>
<reference evidence="9" key="1">
    <citation type="submission" date="2021-07" db="EMBL/GenBank/DDBJ databases">
        <title>Draft genome of Mortierella alpina, strain LL118, isolated from an aspen leaf litter sample.</title>
        <authorList>
            <person name="Yang S."/>
            <person name="Vinatzer B.A."/>
        </authorList>
    </citation>
    <scope>NUCLEOTIDE SEQUENCE</scope>
    <source>
        <strain evidence="9">LL118</strain>
    </source>
</reference>
<name>A0A9P8CVQ6_MORAP</name>
<evidence type="ECO:0000313" key="9">
    <source>
        <dbReference type="EMBL" id="KAG9320019.1"/>
    </source>
</evidence>
<protein>
    <recommendedName>
        <fullName evidence="11">Phosphatidylinositol N-acetylglucosaminyltransferase</fullName>
    </recommendedName>
</protein>
<dbReference type="PANTHER" id="PTHR12982:SF0">
    <property type="entry name" value="PHOSPHATIDYLINOSITOL N-ACETYLGLUCOSAMINYLTRANSFERASE SUBUNIT C"/>
    <property type="match status" value="1"/>
</dbReference>
<evidence type="ECO:0000256" key="3">
    <source>
        <dbReference type="ARBA" id="ARBA00008321"/>
    </source>
</evidence>
<keyword evidence="6 8" id="KW-1133">Transmembrane helix</keyword>
<feature type="transmembrane region" description="Helical" evidence="8">
    <location>
        <begin position="116"/>
        <end position="136"/>
    </location>
</feature>